<dbReference type="InterPro" id="IPR012349">
    <property type="entry name" value="Split_barrel_FMN-bd"/>
</dbReference>
<dbReference type="RefSeq" id="WP_090471658.1">
    <property type="nucleotide sequence ID" value="NZ_FOWF01000021.1"/>
</dbReference>
<dbReference type="STRING" id="155865.SAMN05216515_12119"/>
<evidence type="ECO:0000313" key="4">
    <source>
        <dbReference type="Proteomes" id="UP000198817"/>
    </source>
</evidence>
<dbReference type="Proteomes" id="UP000198817">
    <property type="component" value="Unassembled WGS sequence"/>
</dbReference>
<keyword evidence="4" id="KW-1185">Reference proteome</keyword>
<proteinExistence type="inferred from homology"/>
<dbReference type="InterPro" id="IPR002563">
    <property type="entry name" value="Flavin_Rdtase-like_dom"/>
</dbReference>
<dbReference type="GO" id="GO:0016646">
    <property type="term" value="F:oxidoreductase activity, acting on the CH-NH group of donors, NAD or NADP as acceptor"/>
    <property type="evidence" value="ECO:0007669"/>
    <property type="project" value="UniProtKB-ARBA"/>
</dbReference>
<dbReference type="SUPFAM" id="SSF50475">
    <property type="entry name" value="FMN-binding split barrel"/>
    <property type="match status" value="1"/>
</dbReference>
<evidence type="ECO:0000313" key="3">
    <source>
        <dbReference type="EMBL" id="SFU62052.1"/>
    </source>
</evidence>
<dbReference type="GO" id="GO:0010181">
    <property type="term" value="F:FMN binding"/>
    <property type="evidence" value="ECO:0007669"/>
    <property type="project" value="InterPro"/>
</dbReference>
<dbReference type="EMBL" id="FPBT01000020">
    <property type="protein sequence ID" value="SFU62052.1"/>
    <property type="molecule type" value="Genomic_DNA"/>
</dbReference>
<sequence>MADFEEKDYKIFELFRKKWAVVAAGTEDKFNACTVSWGSLGTIWTRPGKTGSIVTVYLYPTRYTNEILRDSDNFTVSFFPAEYRKSLAILGTRSGRDSDKIAESGLTPVPAGNSISFKEAELTFVCRKVYQHQLTKEDIAPDVQEYYANDPKAYPVDENREWHPHWIFVGEITDVMDHR</sequence>
<reference evidence="3 4" key="1">
    <citation type="submission" date="2016-10" db="EMBL/GenBank/DDBJ databases">
        <authorList>
            <person name="de Groot N.N."/>
        </authorList>
    </citation>
    <scope>NUCLEOTIDE SEQUENCE [LARGE SCALE GENOMIC DNA]</scope>
    <source>
        <strain evidence="3 4">KHGC13</strain>
    </source>
</reference>
<protein>
    <submittedName>
        <fullName evidence="3">NADH-FMN oxidoreductase RutF, flavin reductase (DIM6/NTAB) family</fullName>
    </submittedName>
</protein>
<comment type="similarity">
    <text evidence="1">Belongs to the flavoredoxin family.</text>
</comment>
<dbReference type="AlphaFoldDB" id="A0A1I7HMY0"/>
<feature type="domain" description="Flavin reductase like" evidence="2">
    <location>
        <begin position="18"/>
        <end position="175"/>
    </location>
</feature>
<dbReference type="InterPro" id="IPR052174">
    <property type="entry name" value="Flavoredoxin"/>
</dbReference>
<dbReference type="PANTHER" id="PTHR43567:SF5">
    <property type="entry name" value="HYPOTHETICAL CYTOSOLIC PROTEIN"/>
    <property type="match status" value="1"/>
</dbReference>
<dbReference type="Pfam" id="PF01613">
    <property type="entry name" value="Flavin_Reduct"/>
    <property type="match status" value="1"/>
</dbReference>
<dbReference type="Gene3D" id="2.30.110.10">
    <property type="entry name" value="Electron Transport, Fmn-binding Protein, Chain A"/>
    <property type="match status" value="1"/>
</dbReference>
<name>A0A1I7HMY0_9FIRM</name>
<gene>
    <name evidence="3" type="ORF">SAMN05216508_12019</name>
</gene>
<dbReference type="OrthoDB" id="9791490at2"/>
<evidence type="ECO:0000256" key="1">
    <source>
        <dbReference type="ARBA" id="ARBA00038054"/>
    </source>
</evidence>
<dbReference type="PANTHER" id="PTHR43567">
    <property type="entry name" value="FLAVOREDOXIN-RELATED-RELATED"/>
    <property type="match status" value="1"/>
</dbReference>
<evidence type="ECO:0000259" key="2">
    <source>
        <dbReference type="Pfam" id="PF01613"/>
    </source>
</evidence>
<organism evidence="3 4">
    <name type="scientific">Eubacterium pyruvativorans</name>
    <dbReference type="NCBI Taxonomy" id="155865"/>
    <lineage>
        <taxon>Bacteria</taxon>
        <taxon>Bacillati</taxon>
        <taxon>Bacillota</taxon>
        <taxon>Clostridia</taxon>
        <taxon>Eubacteriales</taxon>
        <taxon>Eubacteriaceae</taxon>
        <taxon>Eubacterium</taxon>
    </lineage>
</organism>
<accession>A0A1I7HMY0</accession>